<dbReference type="Gene3D" id="3.15.10.40">
    <property type="entry name" value="Uncharacterised protein PF07273, DUF1439"/>
    <property type="match status" value="1"/>
</dbReference>
<keyword evidence="3" id="KW-1185">Reference proteome</keyword>
<evidence type="ECO:0000313" key="3">
    <source>
        <dbReference type="Proteomes" id="UP000004095"/>
    </source>
</evidence>
<dbReference type="EMBL" id="AAWS01000021">
    <property type="protein sequence ID" value="EAY27703.1"/>
    <property type="molecule type" value="Genomic_DNA"/>
</dbReference>
<name>A1ZPG4_MICM2</name>
<accession>A1ZPG4</accession>
<evidence type="ECO:0000256" key="1">
    <source>
        <dbReference type="SAM" id="SignalP"/>
    </source>
</evidence>
<dbReference type="RefSeq" id="WP_002699049.1">
    <property type="nucleotide sequence ID" value="NZ_AAWS01000021.1"/>
</dbReference>
<feature type="signal peptide" evidence="1">
    <location>
        <begin position="1"/>
        <end position="19"/>
    </location>
</feature>
<dbReference type="Pfam" id="PF07273">
    <property type="entry name" value="DUF1439"/>
    <property type="match status" value="1"/>
</dbReference>
<reference evidence="2 3" key="1">
    <citation type="submission" date="2007-01" db="EMBL/GenBank/DDBJ databases">
        <authorList>
            <person name="Haygood M."/>
            <person name="Podell S."/>
            <person name="Anderson C."/>
            <person name="Hopkinson B."/>
            <person name="Roe K."/>
            <person name="Barbeau K."/>
            <person name="Gaasterland T."/>
            <person name="Ferriera S."/>
            <person name="Johnson J."/>
            <person name="Kravitz S."/>
            <person name="Beeson K."/>
            <person name="Sutton G."/>
            <person name="Rogers Y.-H."/>
            <person name="Friedman R."/>
            <person name="Frazier M."/>
            <person name="Venter J.C."/>
        </authorList>
    </citation>
    <scope>NUCLEOTIDE SEQUENCE [LARGE SCALE GENOMIC DNA]</scope>
    <source>
        <strain evidence="2 3">ATCC 23134</strain>
    </source>
</reference>
<dbReference type="InterPro" id="IPR010835">
    <property type="entry name" value="DUF1439"/>
</dbReference>
<dbReference type="Proteomes" id="UP000004095">
    <property type="component" value="Unassembled WGS sequence"/>
</dbReference>
<feature type="chain" id="PRO_5002642096" description="Lipoprotein" evidence="1">
    <location>
        <begin position="20"/>
        <end position="172"/>
    </location>
</feature>
<comment type="caution">
    <text evidence="2">The sequence shown here is derived from an EMBL/GenBank/DDBJ whole genome shotgun (WGS) entry which is preliminary data.</text>
</comment>
<dbReference type="AlphaFoldDB" id="A1ZPG4"/>
<evidence type="ECO:0000313" key="2">
    <source>
        <dbReference type="EMBL" id="EAY27703.1"/>
    </source>
</evidence>
<gene>
    <name evidence="2" type="ORF">M23134_03771</name>
</gene>
<organism evidence="2 3">
    <name type="scientific">Microscilla marina ATCC 23134</name>
    <dbReference type="NCBI Taxonomy" id="313606"/>
    <lineage>
        <taxon>Bacteria</taxon>
        <taxon>Pseudomonadati</taxon>
        <taxon>Bacteroidota</taxon>
        <taxon>Cytophagia</taxon>
        <taxon>Cytophagales</taxon>
        <taxon>Microscillaceae</taxon>
        <taxon>Microscilla</taxon>
    </lineage>
</organism>
<evidence type="ECO:0008006" key="4">
    <source>
        <dbReference type="Google" id="ProtNLM"/>
    </source>
</evidence>
<sequence length="172" mass="19430">MKNSYWLAFLIVLCLSACNKSPVVINISQEQIQKALDKKIPYQKNAIIAKVAFTDPKVSISANKIFVEMSFGGNAWKKSIQGQVGVVGRVAYKQDKKAFYLKEFDILKIDAGNVKEAEKKRLVKVFKKAMAAYLASFPVYKLKKKDYKQNIARMLLKDLKTVGDKLVVTLSF</sequence>
<dbReference type="OrthoDB" id="80434at2"/>
<protein>
    <recommendedName>
        <fullName evidence="4">Lipoprotein</fullName>
    </recommendedName>
</protein>
<proteinExistence type="predicted"/>
<keyword evidence="1" id="KW-0732">Signal</keyword>